<dbReference type="AlphaFoldDB" id="A0AAW2HB82"/>
<accession>A0AAW2HB82</accession>
<feature type="transmembrane region" description="Helical" evidence="8">
    <location>
        <begin position="444"/>
        <end position="465"/>
    </location>
</feature>
<dbReference type="InterPro" id="IPR002259">
    <property type="entry name" value="Eqnu_transpt"/>
</dbReference>
<comment type="subcellular location">
    <subcellularLocation>
        <location evidence="1">Membrane</location>
        <topology evidence="1">Multi-pass membrane protein</topology>
    </subcellularLocation>
</comment>
<evidence type="ECO:0000256" key="3">
    <source>
        <dbReference type="ARBA" id="ARBA00022448"/>
    </source>
</evidence>
<dbReference type="SUPFAM" id="SSF103473">
    <property type="entry name" value="MFS general substrate transporter"/>
    <property type="match status" value="1"/>
</dbReference>
<dbReference type="EMBL" id="JARGDH010000005">
    <property type="protein sequence ID" value="KAL0267077.1"/>
    <property type="molecule type" value="Genomic_DNA"/>
</dbReference>
<dbReference type="InterPro" id="IPR036259">
    <property type="entry name" value="MFS_trans_sf"/>
</dbReference>
<comment type="caution">
    <text evidence="9">The sequence shown here is derived from an EMBL/GenBank/DDBJ whole genome shotgun (WGS) entry which is preliminary data.</text>
</comment>
<feature type="transmembrane region" description="Helical" evidence="8">
    <location>
        <begin position="300"/>
        <end position="325"/>
    </location>
</feature>
<feature type="transmembrane region" description="Helical" evidence="8">
    <location>
        <begin position="404"/>
        <end position="423"/>
    </location>
</feature>
<dbReference type="PANTHER" id="PTHR10332:SF88">
    <property type="entry name" value="EQUILIBRATIVE NUCLEOSIDE TRANSPORTER 1, ISOFORM A"/>
    <property type="match status" value="1"/>
</dbReference>
<feature type="transmembrane region" description="Helical" evidence="8">
    <location>
        <begin position="104"/>
        <end position="122"/>
    </location>
</feature>
<feature type="transmembrane region" description="Helical" evidence="8">
    <location>
        <begin position="55"/>
        <end position="74"/>
    </location>
</feature>
<feature type="region of interest" description="Disordered" evidence="7">
    <location>
        <begin position="1"/>
        <end position="33"/>
    </location>
</feature>
<evidence type="ECO:0000256" key="8">
    <source>
        <dbReference type="SAM" id="Phobius"/>
    </source>
</evidence>
<keyword evidence="4 8" id="KW-0812">Transmembrane</keyword>
<dbReference type="GO" id="GO:0005337">
    <property type="term" value="F:nucleoside transmembrane transporter activity"/>
    <property type="evidence" value="ECO:0007669"/>
    <property type="project" value="InterPro"/>
</dbReference>
<sequence>MEYAINTNQSVEIEDDNSSESEDSLYGGNSNEESFPYGDTNVLIKSSSPKDRYKAAYFVFYLLGILTLLPWNFFVTANEYWMYKFRNLNETYPSQNKTELQAEFTSYLSIAATGPSVLFLILNSLFSHRISIQFRMVGSLVLIFICFLVTNAFVEVNTDSWQHLFFALNLAIVVIVNIFSALFQAALMGIASKFPTRYITAMISGQALGGMFSSAVYIVSLAVGASATHSAFLYFVIANVTILLSLVSYILLSRTIFFKYHMMKKSPANTLQYDPAEVNSGETSYQPQSVPLMRVFYKTWIYGMALFMCFTVTISVYPAVTVLVVSESQKSEWNVKYFVPVVAFLIFSIWDYIGRILAGYLKWPMRRKFLILGFSFVRIVFIPLILLCNAQPRHLLPVILDNDSYYIALTCLFAFSNGYLMNITMINVPRDVEEEEQEAASSMMIMFLGFGCAAGSFLSFLVLQIL</sequence>
<organism evidence="9">
    <name type="scientific">Menopon gallinae</name>
    <name type="common">poultry shaft louse</name>
    <dbReference type="NCBI Taxonomy" id="328185"/>
    <lineage>
        <taxon>Eukaryota</taxon>
        <taxon>Metazoa</taxon>
        <taxon>Ecdysozoa</taxon>
        <taxon>Arthropoda</taxon>
        <taxon>Hexapoda</taxon>
        <taxon>Insecta</taxon>
        <taxon>Pterygota</taxon>
        <taxon>Neoptera</taxon>
        <taxon>Paraneoptera</taxon>
        <taxon>Psocodea</taxon>
        <taxon>Troctomorpha</taxon>
        <taxon>Phthiraptera</taxon>
        <taxon>Amblycera</taxon>
        <taxon>Menoponidae</taxon>
        <taxon>Menopon</taxon>
    </lineage>
</organism>
<feature type="transmembrane region" description="Helical" evidence="8">
    <location>
        <begin position="369"/>
        <end position="392"/>
    </location>
</feature>
<feature type="transmembrane region" description="Helical" evidence="8">
    <location>
        <begin position="134"/>
        <end position="154"/>
    </location>
</feature>
<evidence type="ECO:0008006" key="10">
    <source>
        <dbReference type="Google" id="ProtNLM"/>
    </source>
</evidence>
<name>A0AAW2HB82_9NEOP</name>
<dbReference type="PIRSF" id="PIRSF016379">
    <property type="entry name" value="ENT"/>
    <property type="match status" value="1"/>
</dbReference>
<feature type="compositionally biased region" description="Polar residues" evidence="7">
    <location>
        <begin position="1"/>
        <end position="11"/>
    </location>
</feature>
<evidence type="ECO:0000256" key="5">
    <source>
        <dbReference type="ARBA" id="ARBA00022989"/>
    </source>
</evidence>
<evidence type="ECO:0000256" key="7">
    <source>
        <dbReference type="SAM" id="MobiDB-lite"/>
    </source>
</evidence>
<feature type="transmembrane region" description="Helical" evidence="8">
    <location>
        <begin position="231"/>
        <end position="252"/>
    </location>
</feature>
<reference evidence="9" key="1">
    <citation type="journal article" date="2024" name="Gigascience">
        <title>Chromosome-level genome of the poultry shaft louse Menopon gallinae provides insight into the host-switching and adaptive evolution of parasitic lice.</title>
        <authorList>
            <person name="Xu Y."/>
            <person name="Ma L."/>
            <person name="Liu S."/>
            <person name="Liang Y."/>
            <person name="Liu Q."/>
            <person name="He Z."/>
            <person name="Tian L."/>
            <person name="Duan Y."/>
            <person name="Cai W."/>
            <person name="Li H."/>
            <person name="Song F."/>
        </authorList>
    </citation>
    <scope>NUCLEOTIDE SEQUENCE</scope>
    <source>
        <strain evidence="9">Cailab_2023a</strain>
    </source>
</reference>
<keyword evidence="3" id="KW-0813">Transport</keyword>
<feature type="compositionally biased region" description="Acidic residues" evidence="7">
    <location>
        <begin position="12"/>
        <end position="23"/>
    </location>
</feature>
<protein>
    <recommendedName>
        <fullName evidence="10">Equilibrative nucleoside transporter 3</fullName>
    </recommendedName>
</protein>
<evidence type="ECO:0000256" key="2">
    <source>
        <dbReference type="ARBA" id="ARBA00007965"/>
    </source>
</evidence>
<evidence type="ECO:0000256" key="1">
    <source>
        <dbReference type="ARBA" id="ARBA00004141"/>
    </source>
</evidence>
<dbReference type="Gene3D" id="1.20.1250.20">
    <property type="entry name" value="MFS general substrate transporter like domains"/>
    <property type="match status" value="1"/>
</dbReference>
<feature type="transmembrane region" description="Helical" evidence="8">
    <location>
        <begin position="198"/>
        <end position="219"/>
    </location>
</feature>
<dbReference type="GO" id="GO:0005886">
    <property type="term" value="C:plasma membrane"/>
    <property type="evidence" value="ECO:0007669"/>
    <property type="project" value="TreeGrafter"/>
</dbReference>
<proteinExistence type="inferred from homology"/>
<dbReference type="PRINTS" id="PR01130">
    <property type="entry name" value="DERENTRNSPRT"/>
</dbReference>
<dbReference type="PANTHER" id="PTHR10332">
    <property type="entry name" value="EQUILIBRATIVE NUCLEOSIDE TRANSPORTER"/>
    <property type="match status" value="1"/>
</dbReference>
<keyword evidence="6 8" id="KW-0472">Membrane</keyword>
<keyword evidence="5 8" id="KW-1133">Transmembrane helix</keyword>
<feature type="transmembrane region" description="Helical" evidence="8">
    <location>
        <begin position="337"/>
        <end position="357"/>
    </location>
</feature>
<evidence type="ECO:0000256" key="6">
    <source>
        <dbReference type="ARBA" id="ARBA00023136"/>
    </source>
</evidence>
<dbReference type="Pfam" id="PF01733">
    <property type="entry name" value="Nucleoside_tran"/>
    <property type="match status" value="1"/>
</dbReference>
<feature type="transmembrane region" description="Helical" evidence="8">
    <location>
        <begin position="166"/>
        <end position="191"/>
    </location>
</feature>
<evidence type="ECO:0000313" key="9">
    <source>
        <dbReference type="EMBL" id="KAL0267077.1"/>
    </source>
</evidence>
<dbReference type="EMBL" id="JARGDH010000005">
    <property type="protein sequence ID" value="KAL0267078.1"/>
    <property type="molecule type" value="Genomic_DNA"/>
</dbReference>
<evidence type="ECO:0000256" key="4">
    <source>
        <dbReference type="ARBA" id="ARBA00022692"/>
    </source>
</evidence>
<comment type="similarity">
    <text evidence="2">Belongs to the SLC29A/ENT transporter (TC 2.A.57) family.</text>
</comment>
<gene>
    <name evidence="9" type="ORF">PYX00_009441</name>
</gene>